<dbReference type="HOGENOM" id="CLU_2555278_0_0_9"/>
<evidence type="ECO:0000256" key="1">
    <source>
        <dbReference type="SAM" id="Phobius"/>
    </source>
</evidence>
<keyword evidence="1" id="KW-0472">Membrane</keyword>
<keyword evidence="1" id="KW-1133">Transmembrane helix</keyword>
<dbReference type="AlphaFoldDB" id="A5D0S4"/>
<accession>A5D0S4</accession>
<keyword evidence="1" id="KW-0812">Transmembrane</keyword>
<feature type="transmembrane region" description="Helical" evidence="1">
    <location>
        <begin position="36"/>
        <end position="60"/>
    </location>
</feature>
<organism evidence="2 3">
    <name type="scientific">Pelotomaculum thermopropionicum (strain DSM 13744 / JCM 10971 / SI)</name>
    <dbReference type="NCBI Taxonomy" id="370438"/>
    <lineage>
        <taxon>Bacteria</taxon>
        <taxon>Bacillati</taxon>
        <taxon>Bacillota</taxon>
        <taxon>Clostridia</taxon>
        <taxon>Eubacteriales</taxon>
        <taxon>Desulfotomaculaceae</taxon>
        <taxon>Pelotomaculum</taxon>
    </lineage>
</organism>
<keyword evidence="3" id="KW-1185">Reference proteome</keyword>
<gene>
    <name evidence="2" type="ordered locus">PTH_1965</name>
</gene>
<dbReference type="KEGG" id="pth:PTH_1965"/>
<protein>
    <submittedName>
        <fullName evidence="2">Uncharacterized protein</fullName>
    </submittedName>
</protein>
<reference evidence="3" key="1">
    <citation type="journal article" date="2008" name="Genome Res.">
        <title>The genome of Pelotomaculum thermopropionicum reveals niche-associated evolution in anaerobic microbiota.</title>
        <authorList>
            <person name="Kosaka T."/>
            <person name="Kato S."/>
            <person name="Shimoyama T."/>
            <person name="Ishii S."/>
            <person name="Abe T."/>
            <person name="Watanabe K."/>
        </authorList>
    </citation>
    <scope>NUCLEOTIDE SEQUENCE [LARGE SCALE GENOMIC DNA]</scope>
    <source>
        <strain evidence="3">DSM 13744 / JCM 10971 / SI</strain>
    </source>
</reference>
<name>A5D0S4_PELTS</name>
<dbReference type="EMBL" id="AP009389">
    <property type="protein sequence ID" value="BAF60146.1"/>
    <property type="molecule type" value="Genomic_DNA"/>
</dbReference>
<dbReference type="Proteomes" id="UP000006556">
    <property type="component" value="Chromosome"/>
</dbReference>
<sequence>MQTEFATIFFVFCPPIKKILFKKEVLFMFLAKEDGMLHAAGMAFFTLVSVVLTIPFIFYAKDIAESVRVIAGRKTIDEGKSQ</sequence>
<evidence type="ECO:0000313" key="2">
    <source>
        <dbReference type="EMBL" id="BAF60146.1"/>
    </source>
</evidence>
<proteinExistence type="predicted"/>
<evidence type="ECO:0000313" key="3">
    <source>
        <dbReference type="Proteomes" id="UP000006556"/>
    </source>
</evidence>